<protein>
    <submittedName>
        <fullName evidence="2">YebO-like protein</fullName>
    </submittedName>
</protein>
<keyword evidence="1" id="KW-0472">Membrane</keyword>
<proteinExistence type="predicted"/>
<feature type="transmembrane region" description="Helical" evidence="1">
    <location>
        <begin position="35"/>
        <end position="55"/>
    </location>
</feature>
<accession>A0A8S5PDZ4</accession>
<name>A0A8S5PDZ4_9CAUD</name>
<sequence length="95" mass="10881">MFKNLFEIEKVEFEDKDMQEAYYRGLRDGEAGQEIANAVMMAGTGILTAITYLFLNRRNSRMNRELNAAIAEEGKLGESLFLKEQNDILRGELDD</sequence>
<keyword evidence="1" id="KW-0812">Transmembrane</keyword>
<dbReference type="EMBL" id="BK015407">
    <property type="protein sequence ID" value="DAE05302.1"/>
    <property type="molecule type" value="Genomic_DNA"/>
</dbReference>
<evidence type="ECO:0000313" key="2">
    <source>
        <dbReference type="EMBL" id="DAE05302.1"/>
    </source>
</evidence>
<evidence type="ECO:0000256" key="1">
    <source>
        <dbReference type="SAM" id="Phobius"/>
    </source>
</evidence>
<keyword evidence="1" id="KW-1133">Transmembrane helix</keyword>
<reference evidence="2" key="1">
    <citation type="journal article" date="2021" name="Proc. Natl. Acad. Sci. U.S.A.">
        <title>A Catalog of Tens of Thousands of Viruses from Human Metagenomes Reveals Hidden Associations with Chronic Diseases.</title>
        <authorList>
            <person name="Tisza M.J."/>
            <person name="Buck C.B."/>
        </authorList>
    </citation>
    <scope>NUCLEOTIDE SEQUENCE</scope>
    <source>
        <strain evidence="2">CtWKa2</strain>
    </source>
</reference>
<organism evidence="2">
    <name type="scientific">Siphoviridae sp. ctWKa2</name>
    <dbReference type="NCBI Taxonomy" id="2825537"/>
    <lineage>
        <taxon>Viruses</taxon>
        <taxon>Duplodnaviria</taxon>
        <taxon>Heunggongvirae</taxon>
        <taxon>Uroviricota</taxon>
        <taxon>Caudoviricetes</taxon>
    </lineage>
</organism>